<dbReference type="EMBL" id="CAGKOT010000052">
    <property type="protein sequence ID" value="CAB5384910.1"/>
    <property type="molecule type" value="Genomic_DNA"/>
</dbReference>
<sequence>MVTGLVAWILYFRSALIFLLGFGSAYISFDLSFRLVCIGFDFDFGSVNFDITTLNWYVSALCFDAFKLSTLKFFFRYRFLSW</sequence>
<name>A0A915ZNS0_9GLOM</name>
<gene>
    <name evidence="2" type="ORF">CHRIB12_LOCUS19074</name>
</gene>
<keyword evidence="1" id="KW-0812">Transmembrane</keyword>
<comment type="caution">
    <text evidence="2">The sequence shown here is derived from an EMBL/GenBank/DDBJ whole genome shotgun (WGS) entry which is preliminary data.</text>
</comment>
<feature type="transmembrane region" description="Helical" evidence="1">
    <location>
        <begin position="6"/>
        <end position="29"/>
    </location>
</feature>
<proteinExistence type="predicted"/>
<accession>A0A915ZNS0</accession>
<evidence type="ECO:0000256" key="1">
    <source>
        <dbReference type="SAM" id="Phobius"/>
    </source>
</evidence>
<reference evidence="2" key="1">
    <citation type="submission" date="2020-05" db="EMBL/GenBank/DDBJ databases">
        <authorList>
            <person name="Rincon C."/>
            <person name="Sanders R I."/>
            <person name="Robbins C."/>
            <person name="Chaturvedi A."/>
        </authorList>
    </citation>
    <scope>NUCLEOTIDE SEQUENCE</scope>
    <source>
        <strain evidence="2">CHB12</strain>
    </source>
</reference>
<organism evidence="2 3">
    <name type="scientific">Rhizophagus irregularis</name>
    <dbReference type="NCBI Taxonomy" id="588596"/>
    <lineage>
        <taxon>Eukaryota</taxon>
        <taxon>Fungi</taxon>
        <taxon>Fungi incertae sedis</taxon>
        <taxon>Mucoromycota</taxon>
        <taxon>Glomeromycotina</taxon>
        <taxon>Glomeromycetes</taxon>
        <taxon>Glomerales</taxon>
        <taxon>Glomeraceae</taxon>
        <taxon>Rhizophagus</taxon>
    </lineage>
</organism>
<dbReference type="AlphaFoldDB" id="A0A915ZNS0"/>
<evidence type="ECO:0000313" key="3">
    <source>
        <dbReference type="Proteomes" id="UP000684084"/>
    </source>
</evidence>
<keyword evidence="1" id="KW-0472">Membrane</keyword>
<protein>
    <submittedName>
        <fullName evidence="2">Uncharacterized protein</fullName>
    </submittedName>
</protein>
<evidence type="ECO:0000313" key="2">
    <source>
        <dbReference type="EMBL" id="CAB5384910.1"/>
    </source>
</evidence>
<dbReference type="OrthoDB" id="10272791at2759"/>
<dbReference type="Proteomes" id="UP000684084">
    <property type="component" value="Unassembled WGS sequence"/>
</dbReference>
<keyword evidence="1" id="KW-1133">Transmembrane helix</keyword>
<dbReference type="VEuPathDB" id="FungiDB:RhiirFUN_025183"/>